<reference evidence="2 3" key="1">
    <citation type="journal article" date="2016" name="Genome Announc.">
        <title>Draft Genome Sequences of Five Rapidly Growing Mycobacterium Species, M. thermoresistibile, M. fortuitum subsp. acetamidolyticum, M. canariasense, M. brisbanense, and M. novocastrense.</title>
        <authorList>
            <person name="Katahira K."/>
            <person name="Ogura Y."/>
            <person name="Gotoh Y."/>
            <person name="Hayashi T."/>
        </authorList>
    </citation>
    <scope>NUCLEOTIDE SEQUENCE [LARGE SCALE GENOMIC DNA]</scope>
    <source>
        <strain evidence="2 3">JCM6368</strain>
    </source>
</reference>
<feature type="transmembrane region" description="Helical" evidence="1">
    <location>
        <begin position="54"/>
        <end position="75"/>
    </location>
</feature>
<reference evidence="3" key="2">
    <citation type="submission" date="2016-02" db="EMBL/GenBank/DDBJ databases">
        <title>Draft genome sequence of five rapidly growing Mycobacterium species.</title>
        <authorList>
            <person name="Katahira K."/>
            <person name="Gotou Y."/>
            <person name="Iida K."/>
            <person name="Ogura Y."/>
            <person name="Hayashi T."/>
        </authorList>
    </citation>
    <scope>NUCLEOTIDE SEQUENCE [LARGE SCALE GENOMIC DNA]</scope>
    <source>
        <strain evidence="3">JCM6368</strain>
    </source>
</reference>
<feature type="transmembrane region" description="Helical" evidence="1">
    <location>
        <begin position="20"/>
        <end position="42"/>
    </location>
</feature>
<evidence type="ECO:0000256" key="1">
    <source>
        <dbReference type="SAM" id="Phobius"/>
    </source>
</evidence>
<keyword evidence="1" id="KW-0812">Transmembrane</keyword>
<dbReference type="RefSeq" id="WP_061262823.1">
    <property type="nucleotide sequence ID" value="NZ_BCSZ01000012.1"/>
</dbReference>
<gene>
    <name evidence="2" type="ORF">RMCFA_1334</name>
</gene>
<dbReference type="AlphaFoldDB" id="A0A100WMF8"/>
<organism evidence="2 3">
    <name type="scientific">Mycolicibacterium fortuitum subsp. acetamidolyticum</name>
    <dbReference type="NCBI Taxonomy" id="144550"/>
    <lineage>
        <taxon>Bacteria</taxon>
        <taxon>Bacillati</taxon>
        <taxon>Actinomycetota</taxon>
        <taxon>Actinomycetes</taxon>
        <taxon>Mycobacteriales</taxon>
        <taxon>Mycobacteriaceae</taxon>
        <taxon>Mycolicibacterium</taxon>
    </lineage>
</organism>
<sequence length="114" mass="12485">MSDREERQAAPVSFVDVWLLMPALAPLGFVALATAGAVPWVLMKIAESIATHLLPDAVAPVVILVAGLGGLWLGYRLGWKLFRTGSIIALLWLKGFSWKEFRTAEFLQLLPRGV</sequence>
<dbReference type="Proteomes" id="UP000069705">
    <property type="component" value="Unassembled WGS sequence"/>
</dbReference>
<dbReference type="EMBL" id="BCSZ01000012">
    <property type="protein sequence ID" value="GAT01220.1"/>
    <property type="molecule type" value="Genomic_DNA"/>
</dbReference>
<proteinExistence type="predicted"/>
<name>A0A100WMF8_MYCFO</name>
<evidence type="ECO:0000313" key="2">
    <source>
        <dbReference type="EMBL" id="GAT01220.1"/>
    </source>
</evidence>
<keyword evidence="1" id="KW-1133">Transmembrane helix</keyword>
<protein>
    <recommendedName>
        <fullName evidence="4">Transmembrane protein</fullName>
    </recommendedName>
</protein>
<evidence type="ECO:0000313" key="3">
    <source>
        <dbReference type="Proteomes" id="UP000069705"/>
    </source>
</evidence>
<evidence type="ECO:0008006" key="4">
    <source>
        <dbReference type="Google" id="ProtNLM"/>
    </source>
</evidence>
<comment type="caution">
    <text evidence="2">The sequence shown here is derived from an EMBL/GenBank/DDBJ whole genome shotgun (WGS) entry which is preliminary data.</text>
</comment>
<keyword evidence="1" id="KW-0472">Membrane</keyword>
<accession>A0A100WMF8</accession>